<keyword evidence="2" id="KW-0732">Signal</keyword>
<keyword evidence="1" id="KW-0430">Lectin</keyword>
<dbReference type="GO" id="GO:0030246">
    <property type="term" value="F:carbohydrate binding"/>
    <property type="evidence" value="ECO:0007669"/>
    <property type="project" value="UniProtKB-KW"/>
</dbReference>
<evidence type="ECO:0000256" key="2">
    <source>
        <dbReference type="SAM" id="SignalP"/>
    </source>
</evidence>
<protein>
    <submittedName>
        <fullName evidence="5">C-type lectin 37Db-like</fullName>
    </submittedName>
</protein>
<dbReference type="Proteomes" id="UP001652661">
    <property type="component" value="Chromosome 3R"/>
</dbReference>
<dbReference type="OrthoDB" id="6340082at2759"/>
<gene>
    <name evidence="5" type="primary">LOC108083925</name>
</gene>
<dbReference type="InterPro" id="IPR051663">
    <property type="entry name" value="CLec_Tetranectin-domain"/>
</dbReference>
<evidence type="ECO:0000259" key="3">
    <source>
        <dbReference type="PROSITE" id="PS50041"/>
    </source>
</evidence>
<dbReference type="OMA" id="NQNHTRC"/>
<feature type="chain" id="PRO_5027545428" evidence="2">
    <location>
        <begin position="21"/>
        <end position="174"/>
    </location>
</feature>
<evidence type="ECO:0000256" key="1">
    <source>
        <dbReference type="ARBA" id="ARBA00022734"/>
    </source>
</evidence>
<feature type="signal peptide" evidence="2">
    <location>
        <begin position="1"/>
        <end position="20"/>
    </location>
</feature>
<dbReference type="PANTHER" id="PTHR22799:SF6">
    <property type="entry name" value="C-TYPE LECTIN DOMAIN FAMILY 4 MEMBER M-LIKE"/>
    <property type="match status" value="1"/>
</dbReference>
<sequence>MYNRATVYILISILIVSVRAVRNDFFRSGPKNYYISPIKTNFFAARDHCIAHGADLATFDSIADLEAVSNFLIQHGYNSESNDLFWVSYWDLGRAQGLFHSIATGQLLTTSGWTHGQPDNAGGVEHCVQIWKRNGQYGMNDNNCNVNLRALCQQRTYFFPQKCCQYGHQNGNCN</sequence>
<dbReference type="InterPro" id="IPR016186">
    <property type="entry name" value="C-type_lectin-like/link_sf"/>
</dbReference>
<dbReference type="PROSITE" id="PS50041">
    <property type="entry name" value="C_TYPE_LECTIN_2"/>
    <property type="match status" value="1"/>
</dbReference>
<proteinExistence type="predicted"/>
<dbReference type="PANTHER" id="PTHR22799">
    <property type="entry name" value="TETRANECTIN-RELATED"/>
    <property type="match status" value="1"/>
</dbReference>
<evidence type="ECO:0000313" key="4">
    <source>
        <dbReference type="Proteomes" id="UP001652661"/>
    </source>
</evidence>
<evidence type="ECO:0000313" key="5">
    <source>
        <dbReference type="RefSeq" id="XP_017035412.1"/>
    </source>
</evidence>
<dbReference type="InterPro" id="IPR016187">
    <property type="entry name" value="CTDL_fold"/>
</dbReference>
<keyword evidence="4" id="KW-1185">Reference proteome</keyword>
<dbReference type="RefSeq" id="XP_017035412.1">
    <property type="nucleotide sequence ID" value="XM_017179923.3"/>
</dbReference>
<dbReference type="InterPro" id="IPR001304">
    <property type="entry name" value="C-type_lectin-like"/>
</dbReference>
<dbReference type="SMART" id="SM00034">
    <property type="entry name" value="CLECT"/>
    <property type="match status" value="1"/>
</dbReference>
<dbReference type="Pfam" id="PF00059">
    <property type="entry name" value="Lectin_C"/>
    <property type="match status" value="1"/>
</dbReference>
<organism evidence="4 5">
    <name type="scientific">Drosophila kikkawai</name>
    <name type="common">Fruit fly</name>
    <dbReference type="NCBI Taxonomy" id="30033"/>
    <lineage>
        <taxon>Eukaryota</taxon>
        <taxon>Metazoa</taxon>
        <taxon>Ecdysozoa</taxon>
        <taxon>Arthropoda</taxon>
        <taxon>Hexapoda</taxon>
        <taxon>Insecta</taxon>
        <taxon>Pterygota</taxon>
        <taxon>Neoptera</taxon>
        <taxon>Endopterygota</taxon>
        <taxon>Diptera</taxon>
        <taxon>Brachycera</taxon>
        <taxon>Muscomorpha</taxon>
        <taxon>Ephydroidea</taxon>
        <taxon>Drosophilidae</taxon>
        <taxon>Drosophila</taxon>
        <taxon>Sophophora</taxon>
    </lineage>
</organism>
<dbReference type="AlphaFoldDB" id="A0A6P4J238"/>
<dbReference type="CDD" id="cd00037">
    <property type="entry name" value="CLECT"/>
    <property type="match status" value="1"/>
</dbReference>
<reference evidence="5" key="1">
    <citation type="submission" date="2025-08" db="UniProtKB">
        <authorList>
            <consortium name="RefSeq"/>
        </authorList>
    </citation>
    <scope>IDENTIFICATION</scope>
    <source>
        <strain evidence="5">14028-0561.14</strain>
        <tissue evidence="5">Whole fly</tissue>
    </source>
</reference>
<feature type="domain" description="C-type lectin" evidence="3">
    <location>
        <begin position="28"/>
        <end position="153"/>
    </location>
</feature>
<name>A0A6P4J238_DROKI</name>
<dbReference type="GeneID" id="108083925"/>
<dbReference type="SUPFAM" id="SSF56436">
    <property type="entry name" value="C-type lectin-like"/>
    <property type="match status" value="1"/>
</dbReference>
<accession>A0A6P4J238</accession>
<dbReference type="Gene3D" id="3.10.100.10">
    <property type="entry name" value="Mannose-Binding Protein A, subunit A"/>
    <property type="match status" value="1"/>
</dbReference>